<keyword evidence="6" id="KW-0804">Transcription</keyword>
<dbReference type="GO" id="GO:0008270">
    <property type="term" value="F:zinc ion binding"/>
    <property type="evidence" value="ECO:0007669"/>
    <property type="project" value="TreeGrafter"/>
</dbReference>
<proteinExistence type="inferred from homology"/>
<feature type="binding site" evidence="7">
    <location>
        <position position="126"/>
    </location>
    <ligand>
        <name>Zn(2+)</name>
        <dbReference type="ChEBI" id="CHEBI:29105"/>
    </ligand>
</feature>
<protein>
    <recommendedName>
        <fullName evidence="11">Transcriptional repressor</fullName>
    </recommendedName>
</protein>
<evidence type="ECO:0000256" key="1">
    <source>
        <dbReference type="ARBA" id="ARBA00007957"/>
    </source>
</evidence>
<evidence type="ECO:0000256" key="4">
    <source>
        <dbReference type="ARBA" id="ARBA00023015"/>
    </source>
</evidence>
<organism evidence="9 10">
    <name type="scientific">Candidatus Gottesmanbacteria bacterium CG11_big_fil_rev_8_21_14_0_20_37_11</name>
    <dbReference type="NCBI Taxonomy" id="1974575"/>
    <lineage>
        <taxon>Bacteria</taxon>
        <taxon>Candidatus Gottesmaniibacteriota</taxon>
    </lineage>
</organism>
<evidence type="ECO:0008006" key="11">
    <source>
        <dbReference type="Google" id="ProtNLM"/>
    </source>
</evidence>
<dbReference type="EMBL" id="PCWS01000144">
    <property type="protein sequence ID" value="PIR07763.1"/>
    <property type="molecule type" value="Genomic_DNA"/>
</dbReference>
<evidence type="ECO:0000256" key="3">
    <source>
        <dbReference type="ARBA" id="ARBA00022833"/>
    </source>
</evidence>
<feature type="binding site" evidence="8">
    <location>
        <position position="159"/>
    </location>
    <ligand>
        <name>Fe cation</name>
        <dbReference type="ChEBI" id="CHEBI:24875"/>
    </ligand>
</feature>
<dbReference type="PANTHER" id="PTHR33202">
    <property type="entry name" value="ZINC UPTAKE REGULATION PROTEIN"/>
    <property type="match status" value="1"/>
</dbReference>
<comment type="caution">
    <text evidence="9">The sequence shown here is derived from an EMBL/GenBank/DDBJ whole genome shotgun (WGS) entry which is preliminary data.</text>
</comment>
<dbReference type="GO" id="GO:0000976">
    <property type="term" value="F:transcription cis-regulatory region binding"/>
    <property type="evidence" value="ECO:0007669"/>
    <property type="project" value="TreeGrafter"/>
</dbReference>
<evidence type="ECO:0000256" key="6">
    <source>
        <dbReference type="ARBA" id="ARBA00023163"/>
    </source>
</evidence>
<dbReference type="Proteomes" id="UP000230707">
    <property type="component" value="Unassembled WGS sequence"/>
</dbReference>
<keyword evidence="4" id="KW-0805">Transcription regulation</keyword>
<evidence type="ECO:0000313" key="9">
    <source>
        <dbReference type="EMBL" id="PIR07763.1"/>
    </source>
</evidence>
<keyword evidence="7" id="KW-0479">Metal-binding</keyword>
<dbReference type="GO" id="GO:1900376">
    <property type="term" value="P:regulation of secondary metabolite biosynthetic process"/>
    <property type="evidence" value="ECO:0007669"/>
    <property type="project" value="TreeGrafter"/>
</dbReference>
<dbReference type="CDD" id="cd07153">
    <property type="entry name" value="Fur_like"/>
    <property type="match status" value="1"/>
</dbReference>
<feature type="binding site" evidence="8">
    <location>
        <position position="138"/>
    </location>
    <ligand>
        <name>Fe cation</name>
        <dbReference type="ChEBI" id="CHEBI:24875"/>
    </ligand>
</feature>
<sequence length="192" mass="22205">MTTDTPVNLSRNYHFLQLQLSCIKICLMNNIQMILKNLKSKGYRLTNARKIIINLLLIAGQPVDVFELNRLLIKKGMIVNKTTVYREINTLVKERIVKEIQFKDGKMRYEIQLKDNHHHHAVCQMCNKITPVVSSALEKTVNQLEENIIKENEFHIIEHSLEFIGICNKCEPSRAESTGLPDIKRRNPVPTS</sequence>
<comment type="cofactor">
    <cofactor evidence="7">
        <name>Zn(2+)</name>
        <dbReference type="ChEBI" id="CHEBI:29105"/>
    </cofactor>
    <text evidence="7">Binds 1 zinc ion per subunit.</text>
</comment>
<gene>
    <name evidence="9" type="ORF">COV53_06605</name>
</gene>
<keyword evidence="8" id="KW-0408">Iron</keyword>
<feature type="binding site" evidence="8">
    <location>
        <position position="117"/>
    </location>
    <ligand>
        <name>Fe cation</name>
        <dbReference type="ChEBI" id="CHEBI:24875"/>
    </ligand>
</feature>
<feature type="binding site" evidence="7">
    <location>
        <position position="123"/>
    </location>
    <ligand>
        <name>Zn(2+)</name>
        <dbReference type="ChEBI" id="CHEBI:29105"/>
    </ligand>
</feature>
<keyword evidence="2" id="KW-0678">Repressor</keyword>
<dbReference type="Gene3D" id="3.30.1490.190">
    <property type="match status" value="1"/>
</dbReference>
<dbReference type="InterPro" id="IPR036390">
    <property type="entry name" value="WH_DNA-bd_sf"/>
</dbReference>
<feature type="binding site" evidence="7">
    <location>
        <position position="167"/>
    </location>
    <ligand>
        <name>Zn(2+)</name>
        <dbReference type="ChEBI" id="CHEBI:29105"/>
    </ligand>
</feature>
<keyword evidence="5" id="KW-0238">DNA-binding</keyword>
<comment type="similarity">
    <text evidence="1">Belongs to the Fur family.</text>
</comment>
<dbReference type="AlphaFoldDB" id="A0A2H0NFT7"/>
<dbReference type="Pfam" id="PF01475">
    <property type="entry name" value="FUR"/>
    <property type="match status" value="1"/>
</dbReference>
<dbReference type="InterPro" id="IPR036388">
    <property type="entry name" value="WH-like_DNA-bd_sf"/>
</dbReference>
<dbReference type="SUPFAM" id="SSF46785">
    <property type="entry name" value="Winged helix' DNA-binding domain"/>
    <property type="match status" value="1"/>
</dbReference>
<dbReference type="Gene3D" id="1.10.10.10">
    <property type="entry name" value="Winged helix-like DNA-binding domain superfamily/Winged helix DNA-binding domain"/>
    <property type="match status" value="1"/>
</dbReference>
<evidence type="ECO:0000256" key="5">
    <source>
        <dbReference type="ARBA" id="ARBA00023125"/>
    </source>
</evidence>
<dbReference type="PANTHER" id="PTHR33202:SF7">
    <property type="entry name" value="FERRIC UPTAKE REGULATION PROTEIN"/>
    <property type="match status" value="1"/>
</dbReference>
<accession>A0A2H0NFT7</accession>
<evidence type="ECO:0000256" key="2">
    <source>
        <dbReference type="ARBA" id="ARBA00022491"/>
    </source>
</evidence>
<dbReference type="GO" id="GO:0003700">
    <property type="term" value="F:DNA-binding transcription factor activity"/>
    <property type="evidence" value="ECO:0007669"/>
    <property type="project" value="InterPro"/>
</dbReference>
<reference evidence="9 10" key="1">
    <citation type="submission" date="2017-09" db="EMBL/GenBank/DDBJ databases">
        <title>Depth-based differentiation of microbial function through sediment-hosted aquifers and enrichment of novel symbionts in the deep terrestrial subsurface.</title>
        <authorList>
            <person name="Probst A.J."/>
            <person name="Ladd B."/>
            <person name="Jarett J.K."/>
            <person name="Geller-Mcgrath D.E."/>
            <person name="Sieber C.M."/>
            <person name="Emerson J.B."/>
            <person name="Anantharaman K."/>
            <person name="Thomas B.C."/>
            <person name="Malmstrom R."/>
            <person name="Stieglmeier M."/>
            <person name="Klingl A."/>
            <person name="Woyke T."/>
            <person name="Ryan C.M."/>
            <person name="Banfield J.F."/>
        </authorList>
    </citation>
    <scope>NUCLEOTIDE SEQUENCE [LARGE SCALE GENOMIC DNA]</scope>
    <source>
        <strain evidence="9">CG11_big_fil_rev_8_21_14_0_20_37_11</strain>
    </source>
</reference>
<dbReference type="GO" id="GO:0045892">
    <property type="term" value="P:negative regulation of DNA-templated transcription"/>
    <property type="evidence" value="ECO:0007669"/>
    <property type="project" value="TreeGrafter"/>
</dbReference>
<evidence type="ECO:0000313" key="10">
    <source>
        <dbReference type="Proteomes" id="UP000230707"/>
    </source>
</evidence>
<name>A0A2H0NFT7_9BACT</name>
<comment type="cofactor">
    <cofactor evidence="8">
        <name>Mn(2+)</name>
        <dbReference type="ChEBI" id="CHEBI:29035"/>
    </cofactor>
    <cofactor evidence="8">
        <name>Fe(2+)</name>
        <dbReference type="ChEBI" id="CHEBI:29033"/>
    </cofactor>
    <text evidence="8">Binds 1 Mn(2+) or Fe(2+) ion per subunit.</text>
</comment>
<evidence type="ECO:0000256" key="8">
    <source>
        <dbReference type="PIRSR" id="PIRSR602481-2"/>
    </source>
</evidence>
<dbReference type="InterPro" id="IPR002481">
    <property type="entry name" value="FUR"/>
</dbReference>
<dbReference type="InterPro" id="IPR043135">
    <property type="entry name" value="Fur_C"/>
</dbReference>
<evidence type="ECO:0000256" key="7">
    <source>
        <dbReference type="PIRSR" id="PIRSR602481-1"/>
    </source>
</evidence>
<feature type="binding site" evidence="7">
    <location>
        <position position="170"/>
    </location>
    <ligand>
        <name>Zn(2+)</name>
        <dbReference type="ChEBI" id="CHEBI:29105"/>
    </ligand>
</feature>
<keyword evidence="3 7" id="KW-0862">Zinc</keyword>